<comment type="catalytic activity">
    <reaction evidence="1 14 15 16">
        <text>Endonucleolytic cleavage to 5'-phosphomonoester.</text>
        <dbReference type="EC" id="3.1.26.4"/>
    </reaction>
</comment>
<evidence type="ECO:0000256" key="8">
    <source>
        <dbReference type="ARBA" id="ARBA00022490"/>
    </source>
</evidence>
<keyword evidence="13 14" id="KW-0464">Manganese</keyword>
<feature type="binding site" evidence="14 15">
    <location>
        <position position="129"/>
    </location>
    <ligand>
        <name>a divalent metal cation</name>
        <dbReference type="ChEBI" id="CHEBI:60240"/>
    </ligand>
</feature>
<name>A0A7W3N3W8_9ACTN</name>
<dbReference type="Gene3D" id="3.30.420.10">
    <property type="entry name" value="Ribonuclease H-like superfamily/Ribonuclease H"/>
    <property type="match status" value="1"/>
</dbReference>
<dbReference type="NCBIfam" id="NF000595">
    <property type="entry name" value="PRK00015.1-3"/>
    <property type="match status" value="1"/>
</dbReference>
<evidence type="ECO:0000256" key="3">
    <source>
        <dbReference type="ARBA" id="ARBA00004065"/>
    </source>
</evidence>
<evidence type="ECO:0000256" key="7">
    <source>
        <dbReference type="ARBA" id="ARBA00019179"/>
    </source>
</evidence>
<dbReference type="NCBIfam" id="NF000598">
    <property type="entry name" value="PRK00015.2-2"/>
    <property type="match status" value="1"/>
</dbReference>
<evidence type="ECO:0000256" key="11">
    <source>
        <dbReference type="ARBA" id="ARBA00022759"/>
    </source>
</evidence>
<evidence type="ECO:0000256" key="2">
    <source>
        <dbReference type="ARBA" id="ARBA00001946"/>
    </source>
</evidence>
<dbReference type="GO" id="GO:0032299">
    <property type="term" value="C:ribonuclease H2 complex"/>
    <property type="evidence" value="ECO:0007669"/>
    <property type="project" value="TreeGrafter"/>
</dbReference>
<organism evidence="18 19">
    <name type="scientific">Thermomonospora cellulosilytica</name>
    <dbReference type="NCBI Taxonomy" id="1411118"/>
    <lineage>
        <taxon>Bacteria</taxon>
        <taxon>Bacillati</taxon>
        <taxon>Actinomycetota</taxon>
        <taxon>Actinomycetes</taxon>
        <taxon>Streptosporangiales</taxon>
        <taxon>Thermomonosporaceae</taxon>
        <taxon>Thermomonospora</taxon>
    </lineage>
</organism>
<dbReference type="InterPro" id="IPR012337">
    <property type="entry name" value="RNaseH-like_sf"/>
</dbReference>
<accession>A0A7W3N3W8</accession>
<evidence type="ECO:0000256" key="6">
    <source>
        <dbReference type="ARBA" id="ARBA00012180"/>
    </source>
</evidence>
<dbReference type="PANTHER" id="PTHR10954:SF18">
    <property type="entry name" value="RIBONUCLEASE HII"/>
    <property type="match status" value="1"/>
</dbReference>
<dbReference type="InterPro" id="IPR024567">
    <property type="entry name" value="RNase_HII/HIII_dom"/>
</dbReference>
<evidence type="ECO:0000256" key="16">
    <source>
        <dbReference type="RuleBase" id="RU003515"/>
    </source>
</evidence>
<evidence type="ECO:0000256" key="1">
    <source>
        <dbReference type="ARBA" id="ARBA00000077"/>
    </source>
</evidence>
<dbReference type="HAMAP" id="MF_00052_B">
    <property type="entry name" value="RNase_HII_B"/>
    <property type="match status" value="1"/>
</dbReference>
<evidence type="ECO:0000313" key="19">
    <source>
        <dbReference type="Proteomes" id="UP000539313"/>
    </source>
</evidence>
<keyword evidence="10 14" id="KW-0479">Metal-binding</keyword>
<comment type="cofactor">
    <cofactor evidence="14 15">
        <name>Mn(2+)</name>
        <dbReference type="ChEBI" id="CHEBI:29035"/>
    </cofactor>
    <cofactor evidence="14 15">
        <name>Mg(2+)</name>
        <dbReference type="ChEBI" id="CHEBI:18420"/>
    </cofactor>
    <text evidence="14 15">Manganese or magnesium. Binds 1 divalent metal ion per monomer in the absence of substrate. May bind a second metal ion after substrate binding.</text>
</comment>
<feature type="binding site" evidence="14 15">
    <location>
        <position position="35"/>
    </location>
    <ligand>
        <name>a divalent metal cation</name>
        <dbReference type="ChEBI" id="CHEBI:60240"/>
    </ligand>
</feature>
<dbReference type="CDD" id="cd07182">
    <property type="entry name" value="RNase_HII_bacteria_HII_like"/>
    <property type="match status" value="1"/>
</dbReference>
<keyword evidence="8 14" id="KW-0963">Cytoplasm</keyword>
<evidence type="ECO:0000313" key="18">
    <source>
        <dbReference type="EMBL" id="MBA9007106.1"/>
    </source>
</evidence>
<dbReference type="GO" id="GO:0004523">
    <property type="term" value="F:RNA-DNA hybrid ribonuclease activity"/>
    <property type="evidence" value="ECO:0007669"/>
    <property type="project" value="UniProtKB-UniRule"/>
</dbReference>
<comment type="function">
    <text evidence="3 14 16">Endonuclease that specifically degrades the RNA of RNA-DNA hybrids.</text>
</comment>
<evidence type="ECO:0000256" key="13">
    <source>
        <dbReference type="ARBA" id="ARBA00023211"/>
    </source>
</evidence>
<proteinExistence type="inferred from homology"/>
<evidence type="ECO:0000256" key="10">
    <source>
        <dbReference type="ARBA" id="ARBA00022723"/>
    </source>
</evidence>
<dbReference type="InterPro" id="IPR001352">
    <property type="entry name" value="RNase_HII/HIII"/>
</dbReference>
<evidence type="ECO:0000256" key="9">
    <source>
        <dbReference type="ARBA" id="ARBA00022722"/>
    </source>
</evidence>
<sequence length="233" mass="24965">MMRRPLRFTPRRDAGLYGLERALGHAGFTPVAGVDEAGRGACAGPLVVGAAILPAGRRGVIDGLADSKLLTPGRREELYAEIVERAVAWTAVVIPRHDIDRIGLHRCNITGMRRALAGLAVRPAYVLSDGFRVPGLEVPALAVPKGDQVAACVAAASIIAKVTRDRLMTELHERYPQYGFADHKGYITREHTAALAAHGPCPEHRLSFVNVARVRNNGVQADVFDLAGEGARA</sequence>
<comment type="similarity">
    <text evidence="5 14 16">Belongs to the RNase HII family.</text>
</comment>
<keyword evidence="19" id="KW-1185">Reference proteome</keyword>
<dbReference type="PROSITE" id="PS51975">
    <property type="entry name" value="RNASE_H_2"/>
    <property type="match status" value="1"/>
</dbReference>
<evidence type="ECO:0000256" key="5">
    <source>
        <dbReference type="ARBA" id="ARBA00007383"/>
    </source>
</evidence>
<reference evidence="18 19" key="1">
    <citation type="submission" date="2020-08" db="EMBL/GenBank/DDBJ databases">
        <title>Sequencing the genomes of 1000 actinobacteria strains.</title>
        <authorList>
            <person name="Klenk H.-P."/>
        </authorList>
    </citation>
    <scope>NUCLEOTIDE SEQUENCE [LARGE SCALE GENOMIC DNA]</scope>
    <source>
        <strain evidence="18 19">DSM 45823</strain>
    </source>
</reference>
<comment type="subcellular location">
    <subcellularLocation>
        <location evidence="4 14">Cytoplasm</location>
    </subcellularLocation>
</comment>
<protein>
    <recommendedName>
        <fullName evidence="7 14">Ribonuclease HII</fullName>
        <shortName evidence="14">RNase HII</shortName>
        <ecNumber evidence="6 14">3.1.26.4</ecNumber>
    </recommendedName>
</protein>
<comment type="cofactor">
    <cofactor evidence="2">
        <name>Mg(2+)</name>
        <dbReference type="ChEBI" id="CHEBI:18420"/>
    </cofactor>
</comment>
<keyword evidence="11 14" id="KW-0255">Endonuclease</keyword>
<dbReference type="Pfam" id="PF01351">
    <property type="entry name" value="RNase_HII"/>
    <property type="match status" value="1"/>
</dbReference>
<dbReference type="InterPro" id="IPR022898">
    <property type="entry name" value="RNase_HII"/>
</dbReference>
<dbReference type="Proteomes" id="UP000539313">
    <property type="component" value="Unassembled WGS sequence"/>
</dbReference>
<dbReference type="GO" id="GO:0030145">
    <property type="term" value="F:manganese ion binding"/>
    <property type="evidence" value="ECO:0007669"/>
    <property type="project" value="UniProtKB-UniRule"/>
</dbReference>
<keyword evidence="9 14" id="KW-0540">Nuclease</keyword>
<dbReference type="GO" id="GO:0006298">
    <property type="term" value="P:mismatch repair"/>
    <property type="evidence" value="ECO:0007669"/>
    <property type="project" value="TreeGrafter"/>
</dbReference>
<dbReference type="EMBL" id="JACJII010000001">
    <property type="protein sequence ID" value="MBA9007106.1"/>
    <property type="molecule type" value="Genomic_DNA"/>
</dbReference>
<evidence type="ECO:0000259" key="17">
    <source>
        <dbReference type="PROSITE" id="PS51975"/>
    </source>
</evidence>
<dbReference type="GO" id="GO:0003723">
    <property type="term" value="F:RNA binding"/>
    <property type="evidence" value="ECO:0007669"/>
    <property type="project" value="UniProtKB-UniRule"/>
</dbReference>
<evidence type="ECO:0000256" key="12">
    <source>
        <dbReference type="ARBA" id="ARBA00022801"/>
    </source>
</evidence>
<feature type="domain" description="RNase H type-2" evidence="17">
    <location>
        <begin position="29"/>
        <end position="220"/>
    </location>
</feature>
<evidence type="ECO:0000256" key="15">
    <source>
        <dbReference type="PROSITE-ProRule" id="PRU01319"/>
    </source>
</evidence>
<evidence type="ECO:0000256" key="14">
    <source>
        <dbReference type="HAMAP-Rule" id="MF_00052"/>
    </source>
</evidence>
<dbReference type="AlphaFoldDB" id="A0A7W3N3W8"/>
<dbReference type="InterPro" id="IPR036397">
    <property type="entry name" value="RNaseH_sf"/>
</dbReference>
<dbReference type="SUPFAM" id="SSF53098">
    <property type="entry name" value="Ribonuclease H-like"/>
    <property type="match status" value="1"/>
</dbReference>
<dbReference type="EC" id="3.1.26.4" evidence="6 14"/>
<feature type="binding site" evidence="14 15">
    <location>
        <position position="36"/>
    </location>
    <ligand>
        <name>a divalent metal cation</name>
        <dbReference type="ChEBI" id="CHEBI:60240"/>
    </ligand>
</feature>
<keyword evidence="12 14" id="KW-0378">Hydrolase</keyword>
<dbReference type="GO" id="GO:0043137">
    <property type="term" value="P:DNA replication, removal of RNA primer"/>
    <property type="evidence" value="ECO:0007669"/>
    <property type="project" value="TreeGrafter"/>
</dbReference>
<evidence type="ECO:0000256" key="4">
    <source>
        <dbReference type="ARBA" id="ARBA00004496"/>
    </source>
</evidence>
<dbReference type="PANTHER" id="PTHR10954">
    <property type="entry name" value="RIBONUCLEASE H2 SUBUNIT A"/>
    <property type="match status" value="1"/>
</dbReference>
<dbReference type="GO" id="GO:0005737">
    <property type="term" value="C:cytoplasm"/>
    <property type="evidence" value="ECO:0007669"/>
    <property type="project" value="UniProtKB-SubCell"/>
</dbReference>
<dbReference type="RefSeq" id="WP_312881413.1">
    <property type="nucleotide sequence ID" value="NZ_JACJII010000001.1"/>
</dbReference>
<gene>
    <name evidence="14" type="primary">rnhB</name>
    <name evidence="18" type="ORF">HNR21_005988</name>
</gene>
<comment type="caution">
    <text evidence="18">The sequence shown here is derived from an EMBL/GenBank/DDBJ whole genome shotgun (WGS) entry which is preliminary data.</text>
</comment>